<dbReference type="InterPro" id="IPR029058">
    <property type="entry name" value="AB_hydrolase_fold"/>
</dbReference>
<evidence type="ECO:0000259" key="1">
    <source>
        <dbReference type="Pfam" id="PF00326"/>
    </source>
</evidence>
<dbReference type="SUPFAM" id="SSF82171">
    <property type="entry name" value="DPP6 N-terminal domain-like"/>
    <property type="match status" value="1"/>
</dbReference>
<dbReference type="InterPro" id="IPR011042">
    <property type="entry name" value="6-blade_b-propeller_TolB-like"/>
</dbReference>
<protein>
    <submittedName>
        <fullName evidence="2">S9 family peptidase</fullName>
    </submittedName>
</protein>
<organism evidence="2 3">
    <name type="scientific">Pseudonocardia xishanensis</name>
    <dbReference type="NCBI Taxonomy" id="630995"/>
    <lineage>
        <taxon>Bacteria</taxon>
        <taxon>Bacillati</taxon>
        <taxon>Actinomycetota</taxon>
        <taxon>Actinomycetes</taxon>
        <taxon>Pseudonocardiales</taxon>
        <taxon>Pseudonocardiaceae</taxon>
        <taxon>Pseudonocardia</taxon>
    </lineage>
</organism>
<gene>
    <name evidence="2" type="ORF">GCM10023175_46350</name>
</gene>
<comment type="caution">
    <text evidence="2">The sequence shown here is derived from an EMBL/GenBank/DDBJ whole genome shotgun (WGS) entry which is preliminary data.</text>
</comment>
<accession>A0ABP8RWJ6</accession>
<dbReference type="InterPro" id="IPR001375">
    <property type="entry name" value="Peptidase_S9_cat"/>
</dbReference>
<keyword evidence="3" id="KW-1185">Reference proteome</keyword>
<dbReference type="Gene3D" id="3.40.50.1820">
    <property type="entry name" value="alpha/beta hydrolase"/>
    <property type="match status" value="1"/>
</dbReference>
<sequence>MAVVSTVLPFGSWPTPITSELVVTAAVRVSGARTDGDAVYWAEARPSEGGRTQIVRRDPDGTTTDLLAEGFDARTGVHEYGGAAWWVRAGVVWFANWTDQRLYRLAPGGAPEPLTPVPATPRADRYADGHLHEDSLLLIRERHDGPSAAEVRNEIVRIAADRPTDEPEVLVSGPDFATSPRLSRDGVRLVWMQWDHPSMPWDDVVLMGRNLETGDEAFIAGGPGESVAEPQWQPDGSLWFLSDRTGWWNLYRWVPGEDITPVVVLDAEIGVPGWQLGSSRYAVLPGGRVVFARWSKGYDGLAVREPDGEFTELDLPFSAIGSVAPYGVGSVVIVAGTPTEEPGVHVVSVDGDVETLAAPRDLGIDDGYLSVPEAVSFPSVTPAGEPRTAHALYYPPANPDHEGPADTLPPLLVVIHGGPTAAAVPVLSVSVQYWTSRGFGVVDVNYGGSTGFGRAYRDLLKGAWGIVDVADCLAAARWLAQRGVVDGTRLAIRGGSAGGYTTLAALARADTPFSAGADHFGVADLEALAADTHKFESRYLDGLIGPYPAARETYVERSPIHHVEDFHTPLIVLQGAEDAIVPPNQSEAIVEALRARKVPVAYLLFPGEQHGFRRAENIRRALDAELSFYAQVYGFDAPEGIDPVDVENL</sequence>
<proteinExistence type="predicted"/>
<dbReference type="PANTHER" id="PTHR43056:SF5">
    <property type="entry name" value="PEPTIDASE S9 PROLYL OLIGOPEPTIDASE CATALYTIC DOMAIN-CONTAINING PROTEIN"/>
    <property type="match status" value="1"/>
</dbReference>
<dbReference type="EMBL" id="BAABGT010000072">
    <property type="protein sequence ID" value="GAA4552466.1"/>
    <property type="molecule type" value="Genomic_DNA"/>
</dbReference>
<reference evidence="3" key="1">
    <citation type="journal article" date="2019" name="Int. J. Syst. Evol. Microbiol.">
        <title>The Global Catalogue of Microorganisms (GCM) 10K type strain sequencing project: providing services to taxonomists for standard genome sequencing and annotation.</title>
        <authorList>
            <consortium name="The Broad Institute Genomics Platform"/>
            <consortium name="The Broad Institute Genome Sequencing Center for Infectious Disease"/>
            <person name="Wu L."/>
            <person name="Ma J."/>
        </authorList>
    </citation>
    <scope>NUCLEOTIDE SEQUENCE [LARGE SCALE GENOMIC DNA]</scope>
    <source>
        <strain evidence="3">JCM 17906</strain>
    </source>
</reference>
<feature type="domain" description="Peptidase S9 prolyl oligopeptidase catalytic" evidence="1">
    <location>
        <begin position="428"/>
        <end position="633"/>
    </location>
</feature>
<name>A0ABP8RWJ6_9PSEU</name>
<evidence type="ECO:0000313" key="2">
    <source>
        <dbReference type="EMBL" id="GAA4552466.1"/>
    </source>
</evidence>
<dbReference type="SUPFAM" id="SSF53474">
    <property type="entry name" value="alpha/beta-Hydrolases"/>
    <property type="match status" value="1"/>
</dbReference>
<dbReference type="Proteomes" id="UP001501598">
    <property type="component" value="Unassembled WGS sequence"/>
</dbReference>
<dbReference type="Pfam" id="PF00326">
    <property type="entry name" value="Peptidase_S9"/>
    <property type="match status" value="1"/>
</dbReference>
<dbReference type="PANTHER" id="PTHR43056">
    <property type="entry name" value="PEPTIDASE S9 PROLYL OLIGOPEPTIDASE"/>
    <property type="match status" value="1"/>
</dbReference>
<dbReference type="InterPro" id="IPR050585">
    <property type="entry name" value="Xaa-Pro_dipeptidyl-ppase/CocE"/>
</dbReference>
<dbReference type="Gene3D" id="2.120.10.30">
    <property type="entry name" value="TolB, C-terminal domain"/>
    <property type="match status" value="1"/>
</dbReference>
<evidence type="ECO:0000313" key="3">
    <source>
        <dbReference type="Proteomes" id="UP001501598"/>
    </source>
</evidence>